<gene>
    <name evidence="6" type="primary">AP4E1</name>
    <name evidence="6" type="ORF">HDU87_008027</name>
</gene>
<evidence type="ECO:0000256" key="1">
    <source>
        <dbReference type="ARBA" id="ARBA00004308"/>
    </source>
</evidence>
<dbReference type="EMBL" id="JADGJQ010000008">
    <property type="protein sequence ID" value="KAJ3182688.1"/>
    <property type="molecule type" value="Genomic_DNA"/>
</dbReference>
<dbReference type="GO" id="GO:0006886">
    <property type="term" value="P:intracellular protein transport"/>
    <property type="evidence" value="ECO:0007669"/>
    <property type="project" value="InterPro"/>
</dbReference>
<feature type="domain" description="Clathrin/coatomer adaptor adaptin-like N-terminal" evidence="5">
    <location>
        <begin position="67"/>
        <end position="335"/>
    </location>
</feature>
<keyword evidence="4" id="KW-0472">Membrane</keyword>
<name>A0AAD5TP25_9FUNG</name>
<evidence type="ECO:0000313" key="6">
    <source>
        <dbReference type="EMBL" id="KAJ3182688.1"/>
    </source>
</evidence>
<dbReference type="PANTHER" id="PTHR22780">
    <property type="entry name" value="ADAPTIN, ALPHA/GAMMA/EPSILON"/>
    <property type="match status" value="1"/>
</dbReference>
<dbReference type="GO" id="GO:0016192">
    <property type="term" value="P:vesicle-mediated transport"/>
    <property type="evidence" value="ECO:0007669"/>
    <property type="project" value="InterPro"/>
</dbReference>
<evidence type="ECO:0000256" key="4">
    <source>
        <dbReference type="ARBA" id="ARBA00023136"/>
    </source>
</evidence>
<keyword evidence="3" id="KW-0653">Protein transport</keyword>
<dbReference type="InterPro" id="IPR002553">
    <property type="entry name" value="Clathrin/coatomer_adapt-like_N"/>
</dbReference>
<dbReference type="SUPFAM" id="SSF48371">
    <property type="entry name" value="ARM repeat"/>
    <property type="match status" value="1"/>
</dbReference>
<dbReference type="Proteomes" id="UP001212152">
    <property type="component" value="Unassembled WGS sequence"/>
</dbReference>
<sequence length="383" mass="41935">MFNLDDSVPLTENTTRLNSALGPNHVHLTNQVLGARSDAKERDILAAEVASLRLEMTHPDVDSKIMATLLARALFCHTLGHDVSGFAAIKAVMLTQDAKTEFEKQVAYLCVSMFLHQGHELSLLMVNTFQKALGDRTTSQFEVSAALNTLGGIASADMVPALLPFVLHCARGEESPTIRMRAIFILKRFVQLVPNCLDTHPKSLKRALADSDVGVMSAVLALYSELIERDPKPYLSLFSAFVHIFGQVVAGKIPNLDFQGVPAPWVQTRTLHIISALADADPQLAQSSALPLLRTAFILAVTLLDRNPYHAVLCESLRGLRRIAPHLEADCAKELAVELRPHVDKLVAYRNENRRAMGTEGKALLMELDPAQDVNQLADQVAG</sequence>
<evidence type="ECO:0000256" key="3">
    <source>
        <dbReference type="ARBA" id="ARBA00022927"/>
    </source>
</evidence>
<keyword evidence="2" id="KW-0813">Transport</keyword>
<dbReference type="Gene3D" id="1.25.10.10">
    <property type="entry name" value="Leucine-rich Repeat Variant"/>
    <property type="match status" value="1"/>
</dbReference>
<dbReference type="GO" id="GO:0012505">
    <property type="term" value="C:endomembrane system"/>
    <property type="evidence" value="ECO:0007669"/>
    <property type="project" value="UniProtKB-SubCell"/>
</dbReference>
<keyword evidence="7" id="KW-1185">Reference proteome</keyword>
<dbReference type="Pfam" id="PF01602">
    <property type="entry name" value="Adaptin_N"/>
    <property type="match status" value="1"/>
</dbReference>
<protein>
    <submittedName>
        <fullName evidence="6">AP-4 complex subunit epsilon-1</fullName>
    </submittedName>
</protein>
<evidence type="ECO:0000256" key="2">
    <source>
        <dbReference type="ARBA" id="ARBA00022448"/>
    </source>
</evidence>
<dbReference type="InterPro" id="IPR011989">
    <property type="entry name" value="ARM-like"/>
</dbReference>
<reference evidence="6" key="1">
    <citation type="submission" date="2020-05" db="EMBL/GenBank/DDBJ databases">
        <title>Phylogenomic resolution of chytrid fungi.</title>
        <authorList>
            <person name="Stajich J.E."/>
            <person name="Amses K."/>
            <person name="Simmons R."/>
            <person name="Seto K."/>
            <person name="Myers J."/>
            <person name="Bonds A."/>
            <person name="Quandt C.A."/>
            <person name="Barry K."/>
            <person name="Liu P."/>
            <person name="Grigoriev I."/>
            <person name="Longcore J.E."/>
            <person name="James T.Y."/>
        </authorList>
    </citation>
    <scope>NUCLEOTIDE SEQUENCE</scope>
    <source>
        <strain evidence="6">JEL0379</strain>
    </source>
</reference>
<evidence type="ECO:0000313" key="7">
    <source>
        <dbReference type="Proteomes" id="UP001212152"/>
    </source>
</evidence>
<dbReference type="InterPro" id="IPR016024">
    <property type="entry name" value="ARM-type_fold"/>
</dbReference>
<dbReference type="InterPro" id="IPR050840">
    <property type="entry name" value="Adaptor_Complx_Large_Subunit"/>
</dbReference>
<comment type="subcellular location">
    <subcellularLocation>
        <location evidence="1">Endomembrane system</location>
    </subcellularLocation>
</comment>
<dbReference type="GO" id="GO:0030117">
    <property type="term" value="C:membrane coat"/>
    <property type="evidence" value="ECO:0007669"/>
    <property type="project" value="InterPro"/>
</dbReference>
<comment type="caution">
    <text evidence="6">The sequence shown here is derived from an EMBL/GenBank/DDBJ whole genome shotgun (WGS) entry which is preliminary data.</text>
</comment>
<accession>A0AAD5TP25</accession>
<proteinExistence type="predicted"/>
<evidence type="ECO:0000259" key="5">
    <source>
        <dbReference type="Pfam" id="PF01602"/>
    </source>
</evidence>
<dbReference type="AlphaFoldDB" id="A0AAD5TP25"/>
<organism evidence="6 7">
    <name type="scientific">Geranomyces variabilis</name>
    <dbReference type="NCBI Taxonomy" id="109894"/>
    <lineage>
        <taxon>Eukaryota</taxon>
        <taxon>Fungi</taxon>
        <taxon>Fungi incertae sedis</taxon>
        <taxon>Chytridiomycota</taxon>
        <taxon>Chytridiomycota incertae sedis</taxon>
        <taxon>Chytridiomycetes</taxon>
        <taxon>Spizellomycetales</taxon>
        <taxon>Powellomycetaceae</taxon>
        <taxon>Geranomyces</taxon>
    </lineage>
</organism>